<dbReference type="Proteomes" id="UP000784294">
    <property type="component" value="Unassembled WGS sequence"/>
</dbReference>
<organism evidence="1 2">
    <name type="scientific">Protopolystoma xenopodis</name>
    <dbReference type="NCBI Taxonomy" id="117903"/>
    <lineage>
        <taxon>Eukaryota</taxon>
        <taxon>Metazoa</taxon>
        <taxon>Spiralia</taxon>
        <taxon>Lophotrochozoa</taxon>
        <taxon>Platyhelminthes</taxon>
        <taxon>Monogenea</taxon>
        <taxon>Polyopisthocotylea</taxon>
        <taxon>Polystomatidea</taxon>
        <taxon>Polystomatidae</taxon>
        <taxon>Protopolystoma</taxon>
    </lineage>
</organism>
<name>A0A3S5CVZ3_9PLAT</name>
<reference evidence="1" key="1">
    <citation type="submission" date="2018-11" db="EMBL/GenBank/DDBJ databases">
        <authorList>
            <consortium name="Pathogen Informatics"/>
        </authorList>
    </citation>
    <scope>NUCLEOTIDE SEQUENCE</scope>
</reference>
<accession>A0A3S5CVZ3</accession>
<evidence type="ECO:0000313" key="1">
    <source>
        <dbReference type="EMBL" id="VEL44391.1"/>
    </source>
</evidence>
<dbReference type="EMBL" id="CAAALY010297404">
    <property type="protein sequence ID" value="VEL44391.1"/>
    <property type="molecule type" value="Genomic_DNA"/>
</dbReference>
<sequence length="73" mass="7549">MYNGPILRNFAMSPHKSGQTEALVTPGQITAGCSVPTQRLDKAGVCPLVGHLVLESSAVPVFGPATGSDRISN</sequence>
<evidence type="ECO:0000313" key="2">
    <source>
        <dbReference type="Proteomes" id="UP000784294"/>
    </source>
</evidence>
<proteinExistence type="predicted"/>
<dbReference type="AlphaFoldDB" id="A0A3S5CVZ3"/>
<comment type="caution">
    <text evidence="1">The sequence shown here is derived from an EMBL/GenBank/DDBJ whole genome shotgun (WGS) entry which is preliminary data.</text>
</comment>
<protein>
    <submittedName>
        <fullName evidence="1">Uncharacterized protein</fullName>
    </submittedName>
</protein>
<gene>
    <name evidence="1" type="ORF">PXEA_LOCUS37831</name>
</gene>
<keyword evidence="2" id="KW-1185">Reference proteome</keyword>